<protein>
    <recommendedName>
        <fullName evidence="2">Retroviral polymerase SH3-like domain-containing protein</fullName>
    </recommendedName>
</protein>
<proteinExistence type="predicted"/>
<dbReference type="Proteomes" id="UP000037136">
    <property type="component" value="Unassembled WGS sequence"/>
</dbReference>
<feature type="region of interest" description="Disordered" evidence="1">
    <location>
        <begin position="155"/>
        <end position="233"/>
    </location>
</feature>
<feature type="compositionally biased region" description="Polar residues" evidence="1">
    <location>
        <begin position="193"/>
        <end position="204"/>
    </location>
</feature>
<dbReference type="OrthoDB" id="4960422at2759"/>
<evidence type="ECO:0000256" key="1">
    <source>
        <dbReference type="SAM" id="MobiDB-lite"/>
    </source>
</evidence>
<reference evidence="3 4" key="1">
    <citation type="journal article" date="2015" name="BMC Genomics">
        <title>Gene expression during zombie ant biting behavior reflects the complexity underlying fungal parasitic behavioral manipulation.</title>
        <authorList>
            <person name="de Bekker C."/>
            <person name="Ohm R.A."/>
            <person name="Loreto R.G."/>
            <person name="Sebastian A."/>
            <person name="Albert I."/>
            <person name="Merrow M."/>
            <person name="Brachmann A."/>
            <person name="Hughes D.P."/>
        </authorList>
    </citation>
    <scope>NUCLEOTIDE SEQUENCE [LARGE SCALE GENOMIC DNA]</scope>
    <source>
        <strain evidence="3 4">SC16a</strain>
    </source>
</reference>
<feature type="domain" description="Retroviral polymerase SH3-like" evidence="2">
    <location>
        <begin position="69"/>
        <end position="132"/>
    </location>
</feature>
<dbReference type="EMBL" id="LAZP02000042">
    <property type="protein sequence ID" value="PFH62097.1"/>
    <property type="molecule type" value="Genomic_DNA"/>
</dbReference>
<dbReference type="InterPro" id="IPR057670">
    <property type="entry name" value="SH3_retrovirus"/>
</dbReference>
<gene>
    <name evidence="3" type="ORF">XA68_15188</name>
</gene>
<keyword evidence="4" id="KW-1185">Reference proteome</keyword>
<comment type="caution">
    <text evidence="3">The sequence shown here is derived from an EMBL/GenBank/DDBJ whole genome shotgun (WGS) entry which is preliminary data.</text>
</comment>
<organism evidence="3 4">
    <name type="scientific">Ophiocordyceps unilateralis</name>
    <name type="common">Zombie-ant fungus</name>
    <name type="synonym">Torrubia unilateralis</name>
    <dbReference type="NCBI Taxonomy" id="268505"/>
    <lineage>
        <taxon>Eukaryota</taxon>
        <taxon>Fungi</taxon>
        <taxon>Dikarya</taxon>
        <taxon>Ascomycota</taxon>
        <taxon>Pezizomycotina</taxon>
        <taxon>Sordariomycetes</taxon>
        <taxon>Hypocreomycetidae</taxon>
        <taxon>Hypocreales</taxon>
        <taxon>Ophiocordycipitaceae</taxon>
        <taxon>Ophiocordyceps</taxon>
    </lineage>
</organism>
<feature type="compositionally biased region" description="Basic and acidic residues" evidence="1">
    <location>
        <begin position="207"/>
        <end position="219"/>
    </location>
</feature>
<name>A0A2A9PMG5_OPHUN</name>
<sequence>MAFDNAWEFRSQKIKSWSNDDGFLLRYSTLDVPSYEPSGLPLAFLYDDGGICDEFATFFSYGDSTDRGCEAFITKPREKLIRSAKMAPRAWKGNLVGLEGLYGKIYQVWLPDQQIILRARDIRFKEATSLDPPPQIDYEAQLAIEEAEEIPFLPISSKTASSLRSSGSGQPRSDNSMAAGTADGDDDQERETGQQADQDGTNVPTGRDQRYHTPAEDRAVLPTPDNTPAGPVGLTLDCLFEEELPAPDRSDRGAALPDRGQRATSISSASVDGRVRRTQAELYGHDKPTGTINKKGAYGHDKPTGTITRKEPTGTISLRLVRGCIAMSLRLRGGVVRWAMATLFTLSHMSGLGHRI</sequence>
<feature type="region of interest" description="Disordered" evidence="1">
    <location>
        <begin position="247"/>
        <end position="271"/>
    </location>
</feature>
<feature type="compositionally biased region" description="Basic and acidic residues" evidence="1">
    <location>
        <begin position="298"/>
        <end position="310"/>
    </location>
</feature>
<evidence type="ECO:0000313" key="4">
    <source>
        <dbReference type="Proteomes" id="UP000037136"/>
    </source>
</evidence>
<reference evidence="3 4" key="2">
    <citation type="journal article" date="2017" name="Sci. Rep.">
        <title>Ant-infecting Ophiocordyceps genomes reveal a high diversity of potential behavioral manipulation genes and a possible major role for enterotoxins.</title>
        <authorList>
            <person name="de Bekker C."/>
            <person name="Ohm R.A."/>
            <person name="Evans H.C."/>
            <person name="Brachmann A."/>
            <person name="Hughes D.P."/>
        </authorList>
    </citation>
    <scope>NUCLEOTIDE SEQUENCE [LARGE SCALE GENOMIC DNA]</scope>
    <source>
        <strain evidence="3 4">SC16a</strain>
    </source>
</reference>
<evidence type="ECO:0000259" key="2">
    <source>
        <dbReference type="Pfam" id="PF25597"/>
    </source>
</evidence>
<dbReference type="Pfam" id="PF25597">
    <property type="entry name" value="SH3_retrovirus"/>
    <property type="match status" value="1"/>
</dbReference>
<accession>A0A2A9PMG5</accession>
<dbReference type="AlphaFoldDB" id="A0A2A9PMG5"/>
<evidence type="ECO:0000313" key="3">
    <source>
        <dbReference type="EMBL" id="PFH62097.1"/>
    </source>
</evidence>
<feature type="compositionally biased region" description="Polar residues" evidence="1">
    <location>
        <begin position="156"/>
        <end position="178"/>
    </location>
</feature>
<feature type="region of interest" description="Disordered" evidence="1">
    <location>
        <begin position="285"/>
        <end position="310"/>
    </location>
</feature>
<dbReference type="STRING" id="268505.A0A2A9PMG5"/>